<feature type="transmembrane region" description="Helical" evidence="6">
    <location>
        <begin position="7"/>
        <end position="31"/>
    </location>
</feature>
<proteinExistence type="predicted"/>
<keyword evidence="5 6" id="KW-0472">Membrane</keyword>
<feature type="transmembrane region" description="Helical" evidence="6">
    <location>
        <begin position="248"/>
        <end position="271"/>
    </location>
</feature>
<dbReference type="GO" id="GO:0005886">
    <property type="term" value="C:plasma membrane"/>
    <property type="evidence" value="ECO:0007669"/>
    <property type="project" value="UniProtKB-SubCell"/>
</dbReference>
<feature type="transmembrane region" description="Helical" evidence="6">
    <location>
        <begin position="379"/>
        <end position="400"/>
    </location>
</feature>
<dbReference type="EMBL" id="VMRX01000050">
    <property type="protein sequence ID" value="TVT30943.1"/>
    <property type="molecule type" value="Genomic_DNA"/>
</dbReference>
<dbReference type="PANTHER" id="PTHR30250">
    <property type="entry name" value="PST FAMILY PREDICTED COLANIC ACID TRANSPORTER"/>
    <property type="match status" value="1"/>
</dbReference>
<dbReference type="InterPro" id="IPR050833">
    <property type="entry name" value="Poly_Biosynth_Transport"/>
</dbReference>
<sequence length="477" mass="52655">MTPKKIAAFAIGPIGAALLSVISLPIVTWLFSQEDVGRLAMMQVTLGFSILLFGLGLDQAYVREFHEAEDKPALLKQTVLPGFSLLIVTLLILLSLGGTLSDWLFGIPETHLSVLVVVALLASYISRFLSLVLRMNERGLAYSMSQLLPKLLLLLIIGSYAITGVDKNLTMLVLANVAAISFVCVIYAWNTREEWYRSLRGKLDFVRLKGMLKFALPLIPGSLAYWGLTAVDKVFLRTYASFEELGIYSVSVSFAAAASILQSVFSTVWAPTVYKWASTGRGLDNINKVSRYILALVVLGFSIAGLMSWVVTIFLPNDYSAVQWIVVSCIGFPLLYTLSETTVMGIGITKRSSFSMAASALAFCVNLVGNWLLIPRFGASGAAVSTCISFLVFFVLRTEFSIYVWRPIPRTLLYTYTGIVVAGASIFTLWGELLGIWMSVFWLFVLGSCFWVFRREVLEVLRLILGYKRKFSTGPSA</sequence>
<feature type="transmembrane region" description="Helical" evidence="6">
    <location>
        <begin position="210"/>
        <end position="228"/>
    </location>
</feature>
<feature type="transmembrane region" description="Helical" evidence="6">
    <location>
        <begin position="351"/>
        <end position="373"/>
    </location>
</feature>
<evidence type="ECO:0000256" key="1">
    <source>
        <dbReference type="ARBA" id="ARBA00004651"/>
    </source>
</evidence>
<protein>
    <submittedName>
        <fullName evidence="7">Oligosaccharide flippase family protein</fullName>
    </submittedName>
</protein>
<name>A0A558B3A0_9GAMM</name>
<feature type="transmembrane region" description="Helical" evidence="6">
    <location>
        <begin position="169"/>
        <end position="189"/>
    </location>
</feature>
<evidence type="ECO:0000256" key="4">
    <source>
        <dbReference type="ARBA" id="ARBA00022989"/>
    </source>
</evidence>
<feature type="transmembrane region" description="Helical" evidence="6">
    <location>
        <begin position="412"/>
        <end position="430"/>
    </location>
</feature>
<evidence type="ECO:0000256" key="3">
    <source>
        <dbReference type="ARBA" id="ARBA00022692"/>
    </source>
</evidence>
<feature type="transmembrane region" description="Helical" evidence="6">
    <location>
        <begin position="37"/>
        <end position="57"/>
    </location>
</feature>
<feature type="transmembrane region" description="Helical" evidence="6">
    <location>
        <begin position="436"/>
        <end position="453"/>
    </location>
</feature>
<comment type="caution">
    <text evidence="7">The sequence shown here is derived from an EMBL/GenBank/DDBJ whole genome shotgun (WGS) entry which is preliminary data.</text>
</comment>
<feature type="transmembrane region" description="Helical" evidence="6">
    <location>
        <begin position="292"/>
        <end position="315"/>
    </location>
</feature>
<evidence type="ECO:0000256" key="6">
    <source>
        <dbReference type="SAM" id="Phobius"/>
    </source>
</evidence>
<feature type="transmembrane region" description="Helical" evidence="6">
    <location>
        <begin position="321"/>
        <end position="339"/>
    </location>
</feature>
<reference evidence="7 8" key="1">
    <citation type="submission" date="2019-07" db="EMBL/GenBank/DDBJ databases">
        <title>The pathways for chlorine oxyanion respiration interact through the shared metabolite chlorate.</title>
        <authorList>
            <person name="Barnum T.P."/>
            <person name="Cheng Y."/>
            <person name="Hill K.A."/>
            <person name="Lucas L.N."/>
            <person name="Carlson H.K."/>
            <person name="Coates J.D."/>
        </authorList>
    </citation>
    <scope>NUCLEOTIDE SEQUENCE [LARGE SCALE GENOMIC DNA]</scope>
    <source>
        <strain evidence="7">UCB</strain>
    </source>
</reference>
<keyword evidence="4 6" id="KW-1133">Transmembrane helix</keyword>
<organism evidence="7 8">
    <name type="scientific">Marinobacter vinifirmus</name>
    <dbReference type="NCBI Taxonomy" id="355591"/>
    <lineage>
        <taxon>Bacteria</taxon>
        <taxon>Pseudomonadati</taxon>
        <taxon>Pseudomonadota</taxon>
        <taxon>Gammaproteobacteria</taxon>
        <taxon>Pseudomonadales</taxon>
        <taxon>Marinobacteraceae</taxon>
        <taxon>Marinobacter</taxon>
    </lineage>
</organism>
<evidence type="ECO:0000256" key="5">
    <source>
        <dbReference type="ARBA" id="ARBA00023136"/>
    </source>
</evidence>
<feature type="transmembrane region" description="Helical" evidence="6">
    <location>
        <begin position="147"/>
        <end position="163"/>
    </location>
</feature>
<comment type="subcellular location">
    <subcellularLocation>
        <location evidence="1">Cell membrane</location>
        <topology evidence="1">Multi-pass membrane protein</topology>
    </subcellularLocation>
</comment>
<dbReference type="AlphaFoldDB" id="A0A558B3A0"/>
<dbReference type="PANTHER" id="PTHR30250:SF11">
    <property type="entry name" value="O-ANTIGEN TRANSPORTER-RELATED"/>
    <property type="match status" value="1"/>
</dbReference>
<evidence type="ECO:0000313" key="7">
    <source>
        <dbReference type="EMBL" id="TVT30943.1"/>
    </source>
</evidence>
<accession>A0A558B3A0</accession>
<dbReference type="Proteomes" id="UP000319142">
    <property type="component" value="Unassembled WGS sequence"/>
</dbReference>
<keyword evidence="3 6" id="KW-0812">Transmembrane</keyword>
<evidence type="ECO:0000256" key="2">
    <source>
        <dbReference type="ARBA" id="ARBA00022475"/>
    </source>
</evidence>
<dbReference type="RefSeq" id="WP_273134932.1">
    <property type="nucleotide sequence ID" value="NZ_VMRX01000050.1"/>
</dbReference>
<keyword evidence="2" id="KW-1003">Cell membrane</keyword>
<evidence type="ECO:0000313" key="8">
    <source>
        <dbReference type="Proteomes" id="UP000319142"/>
    </source>
</evidence>
<dbReference type="Pfam" id="PF01943">
    <property type="entry name" value="Polysacc_synt"/>
    <property type="match status" value="1"/>
</dbReference>
<dbReference type="InterPro" id="IPR002797">
    <property type="entry name" value="Polysacc_synth"/>
</dbReference>
<feature type="transmembrane region" description="Helical" evidence="6">
    <location>
        <begin position="78"/>
        <end position="100"/>
    </location>
</feature>
<gene>
    <name evidence="7" type="ORF">FHK81_15930</name>
</gene>
<feature type="transmembrane region" description="Helical" evidence="6">
    <location>
        <begin position="112"/>
        <end position="135"/>
    </location>
</feature>